<dbReference type="Proteomes" id="UP000188268">
    <property type="component" value="Unassembled WGS sequence"/>
</dbReference>
<reference evidence="1 2" key="1">
    <citation type="submission" date="2013-09" db="EMBL/GenBank/DDBJ databases">
        <title>Corchorus capsularis genome sequencing.</title>
        <authorList>
            <person name="Alam M."/>
            <person name="Haque M.S."/>
            <person name="Islam M.S."/>
            <person name="Emdad E.M."/>
            <person name="Islam M.M."/>
            <person name="Ahmed B."/>
            <person name="Halim A."/>
            <person name="Hossen Q.M.M."/>
            <person name="Hossain M.Z."/>
            <person name="Ahmed R."/>
            <person name="Khan M.M."/>
            <person name="Islam R."/>
            <person name="Rashid M.M."/>
            <person name="Khan S.A."/>
            <person name="Rahman M.S."/>
            <person name="Alam M."/>
        </authorList>
    </citation>
    <scope>NUCLEOTIDE SEQUENCE [LARGE SCALE GENOMIC DNA]</scope>
    <source>
        <strain evidence="2">cv. CVL-1</strain>
        <tissue evidence="1">Whole seedling</tissue>
    </source>
</reference>
<organism evidence="1 2">
    <name type="scientific">Corchorus capsularis</name>
    <name type="common">Jute</name>
    <dbReference type="NCBI Taxonomy" id="210143"/>
    <lineage>
        <taxon>Eukaryota</taxon>
        <taxon>Viridiplantae</taxon>
        <taxon>Streptophyta</taxon>
        <taxon>Embryophyta</taxon>
        <taxon>Tracheophyta</taxon>
        <taxon>Spermatophyta</taxon>
        <taxon>Magnoliopsida</taxon>
        <taxon>eudicotyledons</taxon>
        <taxon>Gunneridae</taxon>
        <taxon>Pentapetalae</taxon>
        <taxon>rosids</taxon>
        <taxon>malvids</taxon>
        <taxon>Malvales</taxon>
        <taxon>Malvaceae</taxon>
        <taxon>Grewioideae</taxon>
        <taxon>Apeibeae</taxon>
        <taxon>Corchorus</taxon>
    </lineage>
</organism>
<dbReference type="AlphaFoldDB" id="A0A1R3KGQ5"/>
<dbReference type="Gramene" id="OMP06214">
    <property type="protein sequence ID" value="OMP06214"/>
    <property type="gene ID" value="CCACVL1_01677"/>
</dbReference>
<name>A0A1R3KGQ5_COCAP</name>
<protein>
    <submittedName>
        <fullName evidence="1">Uncharacterized protein</fullName>
    </submittedName>
</protein>
<gene>
    <name evidence="1" type="ORF">CCACVL1_01677</name>
</gene>
<sequence>MAISSRQVVSFHLIQQALIAPAHGGNGK</sequence>
<evidence type="ECO:0000313" key="2">
    <source>
        <dbReference type="Proteomes" id="UP000188268"/>
    </source>
</evidence>
<comment type="caution">
    <text evidence="1">The sequence shown here is derived from an EMBL/GenBank/DDBJ whole genome shotgun (WGS) entry which is preliminary data.</text>
</comment>
<keyword evidence="2" id="KW-1185">Reference proteome</keyword>
<proteinExistence type="predicted"/>
<accession>A0A1R3KGQ5</accession>
<dbReference type="EMBL" id="AWWV01005006">
    <property type="protein sequence ID" value="OMP06214.1"/>
    <property type="molecule type" value="Genomic_DNA"/>
</dbReference>
<evidence type="ECO:0000313" key="1">
    <source>
        <dbReference type="EMBL" id="OMP06214.1"/>
    </source>
</evidence>